<feature type="signal peptide" evidence="2">
    <location>
        <begin position="1"/>
        <end position="20"/>
    </location>
</feature>
<dbReference type="OrthoDB" id="9775118at2"/>
<dbReference type="PANTHER" id="PTHR11575:SF6">
    <property type="entry name" value="2',3'-CYCLIC-NUCLEOTIDE 2'-PHOSPHODIESTERASE_3'-NUCLEOTIDASE"/>
    <property type="match status" value="1"/>
</dbReference>
<feature type="chain" id="PRO_5011332976" evidence="2">
    <location>
        <begin position="21"/>
        <end position="590"/>
    </location>
</feature>
<proteinExistence type="inferred from homology"/>
<dbReference type="GO" id="GO:0016787">
    <property type="term" value="F:hydrolase activity"/>
    <property type="evidence" value="ECO:0007669"/>
    <property type="project" value="UniProtKB-KW"/>
</dbReference>
<dbReference type="InterPro" id="IPR029052">
    <property type="entry name" value="Metallo-depent_PP-like"/>
</dbReference>
<keyword evidence="1 2" id="KW-0732">Signal</keyword>
<dbReference type="Pfam" id="PF00149">
    <property type="entry name" value="Metallophos"/>
    <property type="match status" value="1"/>
</dbReference>
<dbReference type="AlphaFoldDB" id="A0A1G6QE49"/>
<protein>
    <submittedName>
        <fullName evidence="5">2',3'-cyclic-nucleotide 2'-phosphodiesterase / 3'-nucleotidase</fullName>
    </submittedName>
</protein>
<comment type="similarity">
    <text evidence="2">Belongs to the 5'-nucleotidase family.</text>
</comment>
<dbReference type="EMBL" id="FMYP01000060">
    <property type="protein sequence ID" value="SDC89945.1"/>
    <property type="molecule type" value="Genomic_DNA"/>
</dbReference>
<evidence type="ECO:0000256" key="2">
    <source>
        <dbReference type="RuleBase" id="RU362119"/>
    </source>
</evidence>
<evidence type="ECO:0000313" key="5">
    <source>
        <dbReference type="EMBL" id="SDC89945.1"/>
    </source>
</evidence>
<feature type="domain" description="5'-Nucleotidase C-terminal" evidence="4">
    <location>
        <begin position="343"/>
        <end position="516"/>
    </location>
</feature>
<sequence>MTKRFSLLLLFSLLTVVVFAQGKKFEITILQTSDVHGAILPFDFIGDKPQDASLAQVATYVKQVKASKKPYILLDNGDILQGQPEAYYYNYIKTDVPHLISRSLNFMGYDAATVGNHDIEAGHPIYDKVVKESNFPWLAANAVKAGTHDPYFKPYVIINRGGLKVAVLGMITPGIPGWLPKDLWSGMEFDDMVVCATHWIDVIKKKEKPDVIIGLFHSGVDPTYGGADSMAVKNENAGVIVAMKVAGFDAILLGHDHSPLYKKVAGPTGDSVVIANPGSGARFVSAVTISVIKGKNGKLTKIANGKLVPMKGVLADKAFMDAFAADFENVKAFTSRPVNTFQRSITTKDAYFGSSAFIDLIQDAQMKSTGADISFAAPLSFVTTVDSGTIYVRDFFKLYKYENRLYTVSLTGDEIRKYLEYSYGQWLNTMKSPSDYLLLYETDKAGKVLVDKRGKVKIKNRYYNFDSAYGIYYTVDVSKPVGERITITKMANGDAFDLTKRYKVAMNSYRASGGGGHLTEGAGIPESEVASRTISMSKGDFRMVLLDTFSKSGPINPQSANYWSIIPKEFVDVARDREMKLLFGSNSESH</sequence>
<evidence type="ECO:0000259" key="4">
    <source>
        <dbReference type="Pfam" id="PF02872"/>
    </source>
</evidence>
<dbReference type="SUPFAM" id="SSF55816">
    <property type="entry name" value="5'-nucleotidase (syn. UDP-sugar hydrolase), C-terminal domain"/>
    <property type="match status" value="1"/>
</dbReference>
<keyword evidence="2" id="KW-0547">Nucleotide-binding</keyword>
<evidence type="ECO:0000313" key="6">
    <source>
        <dbReference type="Proteomes" id="UP000199452"/>
    </source>
</evidence>
<dbReference type="GO" id="GO:0030288">
    <property type="term" value="C:outer membrane-bounded periplasmic space"/>
    <property type="evidence" value="ECO:0007669"/>
    <property type="project" value="TreeGrafter"/>
</dbReference>
<dbReference type="InterPro" id="IPR036907">
    <property type="entry name" value="5'-Nucleotdase_C_sf"/>
</dbReference>
<evidence type="ECO:0000256" key="1">
    <source>
        <dbReference type="ARBA" id="ARBA00022729"/>
    </source>
</evidence>
<dbReference type="GO" id="GO:0009166">
    <property type="term" value="P:nucleotide catabolic process"/>
    <property type="evidence" value="ECO:0007669"/>
    <property type="project" value="InterPro"/>
</dbReference>
<dbReference type="Gene3D" id="3.90.780.10">
    <property type="entry name" value="5'-Nucleotidase, C-terminal domain"/>
    <property type="match status" value="1"/>
</dbReference>
<dbReference type="InterPro" id="IPR008334">
    <property type="entry name" value="5'-Nucleotdase_C"/>
</dbReference>
<dbReference type="InterPro" id="IPR006179">
    <property type="entry name" value="5_nucleotidase/apyrase"/>
</dbReference>
<evidence type="ECO:0000259" key="3">
    <source>
        <dbReference type="Pfam" id="PF00149"/>
    </source>
</evidence>
<dbReference type="PANTHER" id="PTHR11575">
    <property type="entry name" value="5'-NUCLEOTIDASE-RELATED"/>
    <property type="match status" value="1"/>
</dbReference>
<keyword evidence="2" id="KW-0378">Hydrolase</keyword>
<dbReference type="Pfam" id="PF02872">
    <property type="entry name" value="5_nucleotid_C"/>
    <property type="match status" value="1"/>
</dbReference>
<dbReference type="Gene3D" id="3.60.21.10">
    <property type="match status" value="1"/>
</dbReference>
<keyword evidence="6" id="KW-1185">Reference proteome</keyword>
<dbReference type="PRINTS" id="PR01607">
    <property type="entry name" value="APYRASEFAMLY"/>
</dbReference>
<dbReference type="InterPro" id="IPR004843">
    <property type="entry name" value="Calcineurin-like_PHP"/>
</dbReference>
<reference evidence="5 6" key="1">
    <citation type="submission" date="2016-09" db="EMBL/GenBank/DDBJ databases">
        <authorList>
            <person name="Capua I."/>
            <person name="De Benedictis P."/>
            <person name="Joannis T."/>
            <person name="Lombin L.H."/>
            <person name="Cattoli G."/>
        </authorList>
    </citation>
    <scope>NUCLEOTIDE SEQUENCE [LARGE SCALE GENOMIC DNA]</scope>
    <source>
        <strain evidence="5 6">A7P-90m</strain>
    </source>
</reference>
<dbReference type="STRING" id="1640674.SAMN05216323_10603"/>
<organism evidence="5 6">
    <name type="scientific">Williamwhitmania taraxaci</name>
    <dbReference type="NCBI Taxonomy" id="1640674"/>
    <lineage>
        <taxon>Bacteria</taxon>
        <taxon>Pseudomonadati</taxon>
        <taxon>Bacteroidota</taxon>
        <taxon>Bacteroidia</taxon>
        <taxon>Bacteroidales</taxon>
        <taxon>Williamwhitmaniaceae</taxon>
        <taxon>Williamwhitmania</taxon>
    </lineage>
</organism>
<feature type="domain" description="Calcineurin-like phosphoesterase" evidence="3">
    <location>
        <begin position="28"/>
        <end position="259"/>
    </location>
</feature>
<dbReference type="GO" id="GO:0000166">
    <property type="term" value="F:nucleotide binding"/>
    <property type="evidence" value="ECO:0007669"/>
    <property type="project" value="UniProtKB-KW"/>
</dbReference>
<dbReference type="RefSeq" id="WP_092439922.1">
    <property type="nucleotide sequence ID" value="NZ_FMYP01000060.1"/>
</dbReference>
<gene>
    <name evidence="5" type="ORF">SAMN05216323_10603</name>
</gene>
<accession>A0A1G6QE49</accession>
<dbReference type="Proteomes" id="UP000199452">
    <property type="component" value="Unassembled WGS sequence"/>
</dbReference>
<dbReference type="SUPFAM" id="SSF56300">
    <property type="entry name" value="Metallo-dependent phosphatases"/>
    <property type="match status" value="1"/>
</dbReference>
<name>A0A1G6QE49_9BACT</name>